<reference evidence="8" key="1">
    <citation type="submission" date="2023-01" db="EMBL/GenBank/DDBJ databases">
        <authorList>
            <person name="Van Ghelder C."/>
            <person name="Rancurel C."/>
        </authorList>
    </citation>
    <scope>NUCLEOTIDE SEQUENCE</scope>
    <source>
        <strain evidence="8">CNCM I-4278</strain>
    </source>
</reference>
<evidence type="ECO:0000256" key="7">
    <source>
        <dbReference type="SAM" id="MobiDB-lite"/>
    </source>
</evidence>
<keyword evidence="4" id="KW-0238">DNA-binding</keyword>
<gene>
    <name evidence="8" type="ORF">PDIGIT_LOCUS9606</name>
</gene>
<evidence type="ECO:0008006" key="10">
    <source>
        <dbReference type="Google" id="ProtNLM"/>
    </source>
</evidence>
<dbReference type="EMBL" id="CAOQHR010000006">
    <property type="protein sequence ID" value="CAI6336504.1"/>
    <property type="molecule type" value="Genomic_DNA"/>
</dbReference>
<evidence type="ECO:0000256" key="1">
    <source>
        <dbReference type="ARBA" id="ARBA00004123"/>
    </source>
</evidence>
<feature type="compositionally biased region" description="Pro residues" evidence="7">
    <location>
        <begin position="192"/>
        <end position="201"/>
    </location>
</feature>
<feature type="compositionally biased region" description="Polar residues" evidence="7">
    <location>
        <begin position="136"/>
        <end position="162"/>
    </location>
</feature>
<dbReference type="InterPro" id="IPR018552">
    <property type="entry name" value="CENP-X"/>
</dbReference>
<dbReference type="GO" id="GO:0000712">
    <property type="term" value="P:resolution of meiotic recombination intermediates"/>
    <property type="evidence" value="ECO:0007669"/>
    <property type="project" value="TreeGrafter"/>
</dbReference>
<evidence type="ECO:0000313" key="9">
    <source>
        <dbReference type="Proteomes" id="UP001152607"/>
    </source>
</evidence>
<keyword evidence="3" id="KW-0227">DNA damage</keyword>
<accession>A0A9W4UIU6</accession>
<protein>
    <recommendedName>
        <fullName evidence="10">Centromere protein X</fullName>
    </recommendedName>
</protein>
<dbReference type="GO" id="GO:0031297">
    <property type="term" value="P:replication fork processing"/>
    <property type="evidence" value="ECO:0007669"/>
    <property type="project" value="TreeGrafter"/>
</dbReference>
<organism evidence="8 9">
    <name type="scientific">Periconia digitata</name>
    <dbReference type="NCBI Taxonomy" id="1303443"/>
    <lineage>
        <taxon>Eukaryota</taxon>
        <taxon>Fungi</taxon>
        <taxon>Dikarya</taxon>
        <taxon>Ascomycota</taxon>
        <taxon>Pezizomycotina</taxon>
        <taxon>Dothideomycetes</taxon>
        <taxon>Pleosporomycetidae</taxon>
        <taxon>Pleosporales</taxon>
        <taxon>Massarineae</taxon>
        <taxon>Periconiaceae</taxon>
        <taxon>Periconia</taxon>
    </lineage>
</organism>
<dbReference type="CDD" id="cd22921">
    <property type="entry name" value="HFD_CENP-X"/>
    <property type="match status" value="1"/>
</dbReference>
<feature type="region of interest" description="Disordered" evidence="7">
    <location>
        <begin position="187"/>
        <end position="206"/>
    </location>
</feature>
<feature type="region of interest" description="Disordered" evidence="7">
    <location>
        <begin position="87"/>
        <end position="177"/>
    </location>
</feature>
<dbReference type="GO" id="GO:0051382">
    <property type="term" value="P:kinetochore assembly"/>
    <property type="evidence" value="ECO:0007669"/>
    <property type="project" value="InterPro"/>
</dbReference>
<evidence type="ECO:0000256" key="3">
    <source>
        <dbReference type="ARBA" id="ARBA00022763"/>
    </source>
</evidence>
<dbReference type="OrthoDB" id="2500381at2759"/>
<comment type="caution">
    <text evidence="8">The sequence shown here is derived from an EMBL/GenBank/DDBJ whole genome shotgun (WGS) entry which is preliminary data.</text>
</comment>
<dbReference type="PANTHER" id="PTHR28680">
    <property type="entry name" value="CENTROMERE PROTEIN X"/>
    <property type="match status" value="1"/>
</dbReference>
<dbReference type="Gene3D" id="6.10.130.30">
    <property type="match status" value="1"/>
</dbReference>
<keyword evidence="6" id="KW-0539">Nucleus</keyword>
<evidence type="ECO:0000313" key="8">
    <source>
        <dbReference type="EMBL" id="CAI6336504.1"/>
    </source>
</evidence>
<evidence type="ECO:0000256" key="2">
    <source>
        <dbReference type="ARBA" id="ARBA00009359"/>
    </source>
</evidence>
<comment type="similarity">
    <text evidence="2">Belongs to the CENP-X/MHF2 family.</text>
</comment>
<evidence type="ECO:0000256" key="5">
    <source>
        <dbReference type="ARBA" id="ARBA00023204"/>
    </source>
</evidence>
<evidence type="ECO:0000256" key="4">
    <source>
        <dbReference type="ARBA" id="ARBA00023125"/>
    </source>
</evidence>
<dbReference type="AlphaFoldDB" id="A0A9W4UIU6"/>
<dbReference type="GO" id="GO:0003677">
    <property type="term" value="F:DNA binding"/>
    <property type="evidence" value="ECO:0007669"/>
    <property type="project" value="UniProtKB-KW"/>
</dbReference>
<keyword evidence="9" id="KW-1185">Reference proteome</keyword>
<evidence type="ECO:0000256" key="6">
    <source>
        <dbReference type="ARBA" id="ARBA00023242"/>
    </source>
</evidence>
<keyword evidence="5" id="KW-0234">DNA repair</keyword>
<dbReference type="GO" id="GO:0071821">
    <property type="term" value="C:FANCM-MHF complex"/>
    <property type="evidence" value="ECO:0007669"/>
    <property type="project" value="TreeGrafter"/>
</dbReference>
<dbReference type="PANTHER" id="PTHR28680:SF1">
    <property type="entry name" value="CENTROMERE PROTEIN X"/>
    <property type="match status" value="1"/>
</dbReference>
<feature type="compositionally biased region" description="Acidic residues" evidence="7">
    <location>
        <begin position="164"/>
        <end position="177"/>
    </location>
</feature>
<dbReference type="Pfam" id="PF09415">
    <property type="entry name" value="CENP-X"/>
    <property type="match status" value="1"/>
</dbReference>
<dbReference type="GO" id="GO:0006281">
    <property type="term" value="P:DNA repair"/>
    <property type="evidence" value="ECO:0007669"/>
    <property type="project" value="UniProtKB-KW"/>
</dbReference>
<dbReference type="Proteomes" id="UP001152607">
    <property type="component" value="Unassembled WGS sequence"/>
</dbReference>
<name>A0A9W4UIU6_9PLEO</name>
<comment type="subcellular location">
    <subcellularLocation>
        <location evidence="1">Nucleus</location>
    </subcellularLocation>
</comment>
<proteinExistence type="inferred from homology"/>
<sequence>MIPTTSKVARALPPFPRRGRERLKSCPTVNVHVSIHISFFTSGFTFPSQKRGDDDISNARSRGISWLSFLPRWTGALNAMVGAHPEPSYPHSNRPTNLLCAVQPHSMPPKGAADNSSRRKAASFQPPRPVKGPAQPSATTSRSNNTAKAATSRATVANATVISSDEDQDDDMDLPSDFDEFMKDALAENTRPGPPLPPPPAAASLLSEPPVPAALLARLLHEHFEDKDTQIQKGAMNLFGNYLSIFVREAIARARSERDSAAKTGVRSDGFLQVEDLEKIAPQLVLDF</sequence>